<feature type="region of interest" description="Disordered" evidence="1">
    <location>
        <begin position="243"/>
        <end position="267"/>
    </location>
</feature>
<evidence type="ECO:0000313" key="3">
    <source>
        <dbReference type="Proteomes" id="UP001501747"/>
    </source>
</evidence>
<evidence type="ECO:0000256" key="1">
    <source>
        <dbReference type="SAM" id="MobiDB-lite"/>
    </source>
</evidence>
<protein>
    <recommendedName>
        <fullName evidence="4">F5/8 type C domain-containing protein</fullName>
    </recommendedName>
</protein>
<keyword evidence="3" id="KW-1185">Reference proteome</keyword>
<sequence>MSEFDLPPKRQLPFDVRASMRAKLNEELNRPRRRSRKSLGALFATFALLTGTAVGGPLLLGAGDEGLQDGGMPNFDAGQHDRSVKELTARKDVDLERCRQAARASGRTGTFPDPARWRAVFRFSSMSTGAITAVLAGDRPVFCEASRTQVNLWAADSAADSTDHQIKIHAVSSSGFLLGSTSRDSVAIDTRVDSYEVRGGVPNISYANQRTTVIEGLFVVVPPKESGAMTITAGGVRQHRVTKLGTRRQPPSPAILVTDQGRTTDRSSSLGVELGACITRASALGSRPVADAENWEPALRLDLGTRGTAVVARLDNQLGVCKTVGGASSFGAVFTDGSQRFERPVSAEEPVVPGSLLVDGLLITRFSGRVAPEVRSMTLLGPEGQELRTLIGNGVFVALPVQPMTLSEEAEAKRPLPNESWRARIVERGPNGTDRTRVVPAFKY</sequence>
<dbReference type="Proteomes" id="UP001501747">
    <property type="component" value="Unassembled WGS sequence"/>
</dbReference>
<accession>A0ABP7S209</accession>
<dbReference type="RefSeq" id="WP_344874617.1">
    <property type="nucleotide sequence ID" value="NZ_BAABAL010000008.1"/>
</dbReference>
<organism evidence="2 3">
    <name type="scientific">Allokutzneria multivorans</name>
    <dbReference type="NCBI Taxonomy" id="1142134"/>
    <lineage>
        <taxon>Bacteria</taxon>
        <taxon>Bacillati</taxon>
        <taxon>Actinomycetota</taxon>
        <taxon>Actinomycetes</taxon>
        <taxon>Pseudonocardiales</taxon>
        <taxon>Pseudonocardiaceae</taxon>
        <taxon>Allokutzneria</taxon>
    </lineage>
</organism>
<proteinExistence type="predicted"/>
<gene>
    <name evidence="2" type="ORF">GCM10022247_27800</name>
</gene>
<comment type="caution">
    <text evidence="2">The sequence shown here is derived from an EMBL/GenBank/DDBJ whole genome shotgun (WGS) entry which is preliminary data.</text>
</comment>
<dbReference type="EMBL" id="BAABAL010000008">
    <property type="protein sequence ID" value="GAA4005154.1"/>
    <property type="molecule type" value="Genomic_DNA"/>
</dbReference>
<reference evidence="3" key="1">
    <citation type="journal article" date="2019" name="Int. J. Syst. Evol. Microbiol.">
        <title>The Global Catalogue of Microorganisms (GCM) 10K type strain sequencing project: providing services to taxonomists for standard genome sequencing and annotation.</title>
        <authorList>
            <consortium name="The Broad Institute Genomics Platform"/>
            <consortium name="The Broad Institute Genome Sequencing Center for Infectious Disease"/>
            <person name="Wu L."/>
            <person name="Ma J."/>
        </authorList>
    </citation>
    <scope>NUCLEOTIDE SEQUENCE [LARGE SCALE GENOMIC DNA]</scope>
    <source>
        <strain evidence="3">JCM 17342</strain>
    </source>
</reference>
<name>A0ABP7S209_9PSEU</name>
<evidence type="ECO:0000313" key="2">
    <source>
        <dbReference type="EMBL" id="GAA4005154.1"/>
    </source>
</evidence>
<evidence type="ECO:0008006" key="4">
    <source>
        <dbReference type="Google" id="ProtNLM"/>
    </source>
</evidence>